<feature type="domain" description="DUF7515" evidence="2">
    <location>
        <begin position="30"/>
        <end position="111"/>
    </location>
</feature>
<feature type="region of interest" description="Disordered" evidence="1">
    <location>
        <begin position="419"/>
        <end position="472"/>
    </location>
</feature>
<feature type="compositionally biased region" description="Basic and acidic residues" evidence="1">
    <location>
        <begin position="445"/>
        <end position="454"/>
    </location>
</feature>
<feature type="compositionally biased region" description="Polar residues" evidence="1">
    <location>
        <begin position="344"/>
        <end position="361"/>
    </location>
</feature>
<organism evidence="3 4">
    <name type="scientific">Ditylenchus destructor</name>
    <dbReference type="NCBI Taxonomy" id="166010"/>
    <lineage>
        <taxon>Eukaryota</taxon>
        <taxon>Metazoa</taxon>
        <taxon>Ecdysozoa</taxon>
        <taxon>Nematoda</taxon>
        <taxon>Chromadorea</taxon>
        <taxon>Rhabditida</taxon>
        <taxon>Tylenchina</taxon>
        <taxon>Tylenchomorpha</taxon>
        <taxon>Sphaerularioidea</taxon>
        <taxon>Anguinidae</taxon>
        <taxon>Anguininae</taxon>
        <taxon>Ditylenchus</taxon>
    </lineage>
</organism>
<reference evidence="3" key="1">
    <citation type="submission" date="2022-01" db="EMBL/GenBank/DDBJ databases">
        <title>Genome Sequence Resource for Two Populations of Ditylenchus destructor, the Migratory Endoparasitic Phytonematode.</title>
        <authorList>
            <person name="Zhang H."/>
            <person name="Lin R."/>
            <person name="Xie B."/>
        </authorList>
    </citation>
    <scope>NUCLEOTIDE SEQUENCE</scope>
    <source>
        <strain evidence="3">BazhouSP</strain>
    </source>
</reference>
<proteinExistence type="predicted"/>
<name>A0AAD4R5C0_9BILA</name>
<feature type="region of interest" description="Disordered" evidence="1">
    <location>
        <begin position="344"/>
        <end position="407"/>
    </location>
</feature>
<dbReference type="Proteomes" id="UP001201812">
    <property type="component" value="Unassembled WGS sequence"/>
</dbReference>
<keyword evidence="4" id="KW-1185">Reference proteome</keyword>
<accession>A0AAD4R5C0</accession>
<comment type="caution">
    <text evidence="3">The sequence shown here is derived from an EMBL/GenBank/DDBJ whole genome shotgun (WGS) entry which is preliminary data.</text>
</comment>
<dbReference type="InterPro" id="IPR055937">
    <property type="entry name" value="DUF7515"/>
</dbReference>
<gene>
    <name evidence="3" type="ORF">DdX_03979</name>
</gene>
<evidence type="ECO:0000256" key="1">
    <source>
        <dbReference type="SAM" id="MobiDB-lite"/>
    </source>
</evidence>
<dbReference type="Pfam" id="PF24359">
    <property type="entry name" value="DUF7515"/>
    <property type="match status" value="1"/>
</dbReference>
<dbReference type="EMBL" id="JAKKPZ010000003">
    <property type="protein sequence ID" value="KAI1723803.1"/>
    <property type="molecule type" value="Genomic_DNA"/>
</dbReference>
<feature type="compositionally biased region" description="Basic and acidic residues" evidence="1">
    <location>
        <begin position="390"/>
        <end position="400"/>
    </location>
</feature>
<dbReference type="AlphaFoldDB" id="A0AAD4R5C0"/>
<evidence type="ECO:0000313" key="3">
    <source>
        <dbReference type="EMBL" id="KAI1723803.1"/>
    </source>
</evidence>
<protein>
    <recommendedName>
        <fullName evidence="2">DUF7515 domain-containing protein</fullName>
    </recommendedName>
</protein>
<sequence length="472" mass="53616">MSANDDVQALAGIYWPTYEPPPEERQKMERIHQFGMEVHCTLHSEILGYNDVHSLMHDYCEDTGKDPQAEAKALGFESFREFLQSDYMKDLVICKNIGDRITYEAAPRKNMDHIRQEQWKSYQYLCQKRMKREGYCDSRRVRPQLLNVAKIDVGWPGMWDNASAQNNGANTDMDEEFGIKRCESRTKSQIINDVDQTVLDKSQHDNAKSIPQEWDLAESQERIDAKCNANMPSTSSGIKHFLQQKMIESSIEDDDPLGIREFEDFEGKQQSAPAATQKFSQKKIIENSIEDDDPLGIREFEAFEGKQQSTSSGIKHFSQQKMIESSIEDDDPLGIREFEAFEGKQQSVPGAAQKFSQQKIIENSIDDDDPLGIREFESCKGNVQSQQQEDCSKNGNTHEDSDNDPLGIKEFMATEGELRVVESDTPVETESTESSPDTPQYYAGEKPEKATHDLDNDEDPLGINGFLASKSK</sequence>
<evidence type="ECO:0000313" key="4">
    <source>
        <dbReference type="Proteomes" id="UP001201812"/>
    </source>
</evidence>
<evidence type="ECO:0000259" key="2">
    <source>
        <dbReference type="Pfam" id="PF24359"/>
    </source>
</evidence>